<dbReference type="CDD" id="cd19481">
    <property type="entry name" value="RecA-like_protease"/>
    <property type="match status" value="1"/>
</dbReference>
<feature type="domain" description="AAA+ ATPase" evidence="1">
    <location>
        <begin position="105"/>
        <end position="240"/>
    </location>
</feature>
<accession>K1MID3</accession>
<dbReference type="RefSeq" id="WP_005729939.1">
    <property type="nucleotide sequence ID" value="NZ_JH932275.1"/>
</dbReference>
<dbReference type="InterPro" id="IPR003593">
    <property type="entry name" value="AAA+_ATPase"/>
</dbReference>
<dbReference type="GO" id="GO:0005524">
    <property type="term" value="F:ATP binding"/>
    <property type="evidence" value="ECO:0007669"/>
    <property type="project" value="InterPro"/>
</dbReference>
<dbReference type="AlphaFoldDB" id="K1MID3"/>
<dbReference type="SMART" id="SM00382">
    <property type="entry name" value="AAA"/>
    <property type="match status" value="1"/>
</dbReference>
<dbReference type="PANTHER" id="PTHR23077">
    <property type="entry name" value="AAA-FAMILY ATPASE"/>
    <property type="match status" value="1"/>
</dbReference>
<dbReference type="PANTHER" id="PTHR23077:SF198">
    <property type="entry name" value="ATP-DEPENDENT ZINC METALLOPROTEASE FTSH"/>
    <property type="match status" value="1"/>
</dbReference>
<dbReference type="HOGENOM" id="CLU_000688_25_0_9"/>
<dbReference type="EMBL" id="AGZG01000115">
    <property type="protein sequence ID" value="EKB62223.1"/>
    <property type="molecule type" value="Genomic_DNA"/>
</dbReference>
<dbReference type="Proteomes" id="UP000004722">
    <property type="component" value="Unassembled WGS sequence"/>
</dbReference>
<dbReference type="Gene3D" id="3.40.50.300">
    <property type="entry name" value="P-loop containing nucleotide triphosphate hydrolases"/>
    <property type="match status" value="1"/>
</dbReference>
<dbReference type="PATRIC" id="fig|883092.3.peg.2429"/>
<organism evidence="2 3">
    <name type="scientific">Lactobacillus crispatus FB077-07</name>
    <dbReference type="NCBI Taxonomy" id="883092"/>
    <lineage>
        <taxon>Bacteria</taxon>
        <taxon>Bacillati</taxon>
        <taxon>Bacillota</taxon>
        <taxon>Bacilli</taxon>
        <taxon>Lactobacillales</taxon>
        <taxon>Lactobacillaceae</taxon>
        <taxon>Lactobacillus</taxon>
    </lineage>
</organism>
<evidence type="ECO:0000259" key="1">
    <source>
        <dbReference type="SMART" id="SM00382"/>
    </source>
</evidence>
<reference evidence="2 3" key="1">
    <citation type="submission" date="2012-07" db="EMBL/GenBank/DDBJ databases">
        <title>The Genome Sequence of Lactobacillus crispatus FB077-07.</title>
        <authorList>
            <consortium name="The Broad Institute Genome Sequencing Platform"/>
            <person name="Earl A."/>
            <person name="Ward D."/>
            <person name="Feldgarden M."/>
            <person name="Gevers D."/>
            <person name="Saerens B."/>
            <person name="Vaneechoutte M."/>
            <person name="Walker B."/>
            <person name="Young S.K."/>
            <person name="Zeng Q."/>
            <person name="Gargeya S."/>
            <person name="Fitzgerald M."/>
            <person name="Haas B."/>
            <person name="Abouelleil A."/>
            <person name="Alvarado L."/>
            <person name="Arachchi H.M."/>
            <person name="Berlin A.M."/>
            <person name="Chapman S.B."/>
            <person name="Goldberg J."/>
            <person name="Griggs A."/>
            <person name="Gujja S."/>
            <person name="Hansen M."/>
            <person name="Howarth C."/>
            <person name="Imamovic A."/>
            <person name="Larimer J."/>
            <person name="McCowen C."/>
            <person name="Montmayeur A."/>
            <person name="Murphy C."/>
            <person name="Neiman D."/>
            <person name="Pearson M."/>
            <person name="Priest M."/>
            <person name="Roberts A."/>
            <person name="Saif S."/>
            <person name="Shea T."/>
            <person name="Sisk P."/>
            <person name="Sykes S."/>
            <person name="Wortman J."/>
            <person name="Nusbaum C."/>
            <person name="Birren B."/>
        </authorList>
    </citation>
    <scope>NUCLEOTIDE SEQUENCE [LARGE SCALE GENOMIC DNA]</scope>
    <source>
        <strain evidence="2 3">FB077-07</strain>
    </source>
</reference>
<dbReference type="GO" id="GO:0016887">
    <property type="term" value="F:ATP hydrolysis activity"/>
    <property type="evidence" value="ECO:0007669"/>
    <property type="project" value="InterPro"/>
</dbReference>
<protein>
    <recommendedName>
        <fullName evidence="1">AAA+ ATPase domain-containing protein</fullName>
    </recommendedName>
</protein>
<dbReference type="InterPro" id="IPR027417">
    <property type="entry name" value="P-loop_NTPase"/>
</dbReference>
<dbReference type="InterPro" id="IPR050168">
    <property type="entry name" value="AAA_ATPase_domain"/>
</dbReference>
<proteinExistence type="predicted"/>
<gene>
    <name evidence="2" type="ORF">HMPREF9249_02446</name>
</gene>
<sequence length="312" mass="35765">MPTTKQAMDLIQDSIYGDKDHFRQVAISIANNLKKRKHSYEAKQIMDWLNDVQVNNETHEGLIKYEKPSLSFDDLILPKELKDQLREVVLERQKRDVLAKYGLTYTNTILLLGKPGTGKTLTAKVLASELSLPLKEINFARLISSQMGQTGNMITYFFEEEIPGKPGVYFFDEFDALVSRRTLASQGADREYNEIVNTILKGMDNLNTSSYIIGATNLDSIIDPAIKRRFDLVLRYPSESIDRSKFITHFMQRWQVDYEPSTVVIKATDGLSPAVIEKICKQAMRIHVLHDEPINDSLFLSLTKNRKLNFRK</sequence>
<dbReference type="SUPFAM" id="SSF52540">
    <property type="entry name" value="P-loop containing nucleoside triphosphate hydrolases"/>
    <property type="match status" value="1"/>
</dbReference>
<evidence type="ECO:0000313" key="2">
    <source>
        <dbReference type="EMBL" id="EKB62223.1"/>
    </source>
</evidence>
<dbReference type="Pfam" id="PF00004">
    <property type="entry name" value="AAA"/>
    <property type="match status" value="1"/>
</dbReference>
<name>K1MID3_9LACO</name>
<dbReference type="InterPro" id="IPR003959">
    <property type="entry name" value="ATPase_AAA_core"/>
</dbReference>
<comment type="caution">
    <text evidence="2">The sequence shown here is derived from an EMBL/GenBank/DDBJ whole genome shotgun (WGS) entry which is preliminary data.</text>
</comment>
<evidence type="ECO:0000313" key="3">
    <source>
        <dbReference type="Proteomes" id="UP000004722"/>
    </source>
</evidence>
<dbReference type="OrthoDB" id="9806903at2"/>